<keyword evidence="4" id="KW-0630">Potassium</keyword>
<dbReference type="InterPro" id="IPR007112">
    <property type="entry name" value="Expansin/allergen_DPBB_dom"/>
</dbReference>
<feature type="transmembrane region" description="Helical" evidence="6">
    <location>
        <begin position="203"/>
        <end position="223"/>
    </location>
</feature>
<dbReference type="InterPro" id="IPR050794">
    <property type="entry name" value="CPA2_transporter"/>
</dbReference>
<dbReference type="CDD" id="cd22269">
    <property type="entry name" value="DPBB_EG45-like"/>
    <property type="match status" value="1"/>
</dbReference>
<dbReference type="InterPro" id="IPR009009">
    <property type="entry name" value="RlpA-like_DPBB"/>
</dbReference>
<dbReference type="PANTHER" id="PTHR32468:SF17">
    <property type="entry name" value="CATION_H(+) ANTIPORTER 4"/>
    <property type="match status" value="1"/>
</dbReference>
<evidence type="ECO:0000259" key="8">
    <source>
        <dbReference type="PROSITE" id="PS50842"/>
    </source>
</evidence>
<accession>A0ABQ8HYB2</accession>
<feature type="transmembrane region" description="Helical" evidence="6">
    <location>
        <begin position="160"/>
        <end position="183"/>
    </location>
</feature>
<feature type="chain" id="PRO_5047480897" description="Expansin-like EG45 domain-containing protein" evidence="7">
    <location>
        <begin position="24"/>
        <end position="712"/>
    </location>
</feature>
<evidence type="ECO:0000313" key="9">
    <source>
        <dbReference type="EMBL" id="KAH7569303.1"/>
    </source>
</evidence>
<proteinExistence type="predicted"/>
<keyword evidence="6" id="KW-0812">Transmembrane</keyword>
<evidence type="ECO:0000256" key="2">
    <source>
        <dbReference type="ARBA" id="ARBA00022448"/>
    </source>
</evidence>
<dbReference type="Gene3D" id="2.40.40.10">
    <property type="entry name" value="RlpA-like domain"/>
    <property type="match status" value="1"/>
</dbReference>
<dbReference type="InterPro" id="IPR038770">
    <property type="entry name" value="Na+/solute_symporter_sf"/>
</dbReference>
<feature type="transmembrane region" description="Helical" evidence="6">
    <location>
        <begin position="397"/>
        <end position="413"/>
    </location>
</feature>
<evidence type="ECO:0000256" key="6">
    <source>
        <dbReference type="SAM" id="Phobius"/>
    </source>
</evidence>
<dbReference type="EMBL" id="JAFEMO010000006">
    <property type="protein sequence ID" value="KAH7569303.1"/>
    <property type="molecule type" value="Genomic_DNA"/>
</dbReference>
<keyword evidence="2" id="KW-0813">Transport</keyword>
<feature type="domain" description="Expansin-like EG45" evidence="8">
    <location>
        <begin position="26"/>
        <end position="131"/>
    </location>
</feature>
<dbReference type="Pfam" id="PF03330">
    <property type="entry name" value="DPBB_1"/>
    <property type="match status" value="1"/>
</dbReference>
<evidence type="ECO:0000256" key="7">
    <source>
        <dbReference type="SAM" id="SignalP"/>
    </source>
</evidence>
<reference evidence="9 10" key="1">
    <citation type="submission" date="2021-02" db="EMBL/GenBank/DDBJ databases">
        <title>Plant Genome Project.</title>
        <authorList>
            <person name="Zhang R.-G."/>
        </authorList>
    </citation>
    <scope>NUCLEOTIDE SEQUENCE [LARGE SCALE GENOMIC DNA]</scope>
    <source>
        <tissue evidence="9">Leaves</tissue>
    </source>
</reference>
<sequence>MKIEMRVLMVVSMVLCLTSAVHAIQGTAVFYKPSSRPPACSPVPARGPMVTGVSDKLWNNGAACGRRYRLRCTGGTNQAPHPCRSGATVDVTVVDYCRPPCNGDFNLYQTAFARIADLDAGNVKVEYNRHPMEALLPRLDLQIVAAFSVSQAFHFALKRLGILICSIPVIVSQIIAGIILLYMVLGFNLDSENVLSSFTSLDILNMVFTYILFLFLMGVKMDVTMIHRTGKKDYVYCYFSLVAPFLHVMVALERVRELWELNHDDRIRLVGVVVTQSLSTFPAIACIINELEILNSVLRRLGISCALVGDMISQFLFGSTIWVARIYRKSAKAALIDLATMTASVAVVVFAIRPTMLWVVKQTHKGRPVKSLFINNIIILALGTGLLSHLFRQYSTAVVVTVVMLAEFVARLIPPLICRVAKRDAFALALIITNKCIVVLTSYTLANANANKKTTRKGTSCIPRKIQSSEYLPAFTDQITSLPLSISFKLQHQPEKALLLCFKENNGGTMFVHPFIAISPVKFMHKDVRMLALDKLTSLVVLPFHRKWFIDGSIELEDSRKRDLNHSILDKAPCSVGILIDSGYQGRQNTNISLIVVGFIAKENEIRTAWQRVLDSEVLEDMKPGNTLNESIKYEMEMVKDGEETLSKIQSMAGKYDLSIVGRRNNIQTSQTSGLAHKLSEFPELGIVGNFLVTKDLHRRYSVLIVQQQKTT</sequence>
<keyword evidence="5" id="KW-0406">Ion transport</keyword>
<dbReference type="PANTHER" id="PTHR32468">
    <property type="entry name" value="CATION/H + ANTIPORTER"/>
    <property type="match status" value="1"/>
</dbReference>
<keyword evidence="6" id="KW-1133">Transmembrane helix</keyword>
<dbReference type="SMART" id="SM00837">
    <property type="entry name" value="DPBB_1"/>
    <property type="match status" value="1"/>
</dbReference>
<feature type="transmembrane region" description="Helical" evidence="6">
    <location>
        <begin position="425"/>
        <end position="446"/>
    </location>
</feature>
<comment type="caution">
    <text evidence="9">The sequence shown here is derived from an EMBL/GenBank/DDBJ whole genome shotgun (WGS) entry which is preliminary data.</text>
</comment>
<protein>
    <recommendedName>
        <fullName evidence="8">Expansin-like EG45 domain-containing protein</fullName>
    </recommendedName>
</protein>
<keyword evidence="10" id="KW-1185">Reference proteome</keyword>
<dbReference type="Gene3D" id="1.20.1530.20">
    <property type="match status" value="1"/>
</dbReference>
<dbReference type="SUPFAM" id="SSF50685">
    <property type="entry name" value="Barwin-like endoglucanases"/>
    <property type="match status" value="1"/>
</dbReference>
<organism evidence="9 10">
    <name type="scientific">Xanthoceras sorbifolium</name>
    <dbReference type="NCBI Taxonomy" id="99658"/>
    <lineage>
        <taxon>Eukaryota</taxon>
        <taxon>Viridiplantae</taxon>
        <taxon>Streptophyta</taxon>
        <taxon>Embryophyta</taxon>
        <taxon>Tracheophyta</taxon>
        <taxon>Spermatophyta</taxon>
        <taxon>Magnoliopsida</taxon>
        <taxon>eudicotyledons</taxon>
        <taxon>Gunneridae</taxon>
        <taxon>Pentapetalae</taxon>
        <taxon>rosids</taxon>
        <taxon>malvids</taxon>
        <taxon>Sapindales</taxon>
        <taxon>Sapindaceae</taxon>
        <taxon>Xanthoceroideae</taxon>
        <taxon>Xanthoceras</taxon>
    </lineage>
</organism>
<feature type="transmembrane region" description="Helical" evidence="6">
    <location>
        <begin position="372"/>
        <end position="391"/>
    </location>
</feature>
<gene>
    <name evidence="9" type="ORF">JRO89_XS06G0141000</name>
</gene>
<dbReference type="Proteomes" id="UP000827721">
    <property type="component" value="Unassembled WGS sequence"/>
</dbReference>
<keyword evidence="6" id="KW-0472">Membrane</keyword>
<dbReference type="Pfam" id="PF23256">
    <property type="entry name" value="CHX17_2nd"/>
    <property type="match status" value="1"/>
</dbReference>
<evidence type="ECO:0000256" key="3">
    <source>
        <dbReference type="ARBA" id="ARBA00022538"/>
    </source>
</evidence>
<dbReference type="InterPro" id="IPR057291">
    <property type="entry name" value="CHX17_2nd"/>
</dbReference>
<feature type="signal peptide" evidence="7">
    <location>
        <begin position="1"/>
        <end position="23"/>
    </location>
</feature>
<feature type="transmembrane region" description="Helical" evidence="6">
    <location>
        <begin position="267"/>
        <end position="289"/>
    </location>
</feature>
<keyword evidence="3" id="KW-0633">Potassium transport</keyword>
<name>A0ABQ8HYB2_9ROSI</name>
<feature type="transmembrane region" description="Helical" evidence="6">
    <location>
        <begin position="301"/>
        <end position="327"/>
    </location>
</feature>
<comment type="subcellular location">
    <subcellularLocation>
        <location evidence="1">Membrane</location>
        <topology evidence="1">Multi-pass membrane protein</topology>
    </subcellularLocation>
</comment>
<evidence type="ECO:0000256" key="4">
    <source>
        <dbReference type="ARBA" id="ARBA00022958"/>
    </source>
</evidence>
<dbReference type="PROSITE" id="PS50842">
    <property type="entry name" value="EXPANSIN_EG45"/>
    <property type="match status" value="1"/>
</dbReference>
<keyword evidence="7" id="KW-0732">Signal</keyword>
<dbReference type="InterPro" id="IPR036908">
    <property type="entry name" value="RlpA-like_sf"/>
</dbReference>
<feature type="transmembrane region" description="Helical" evidence="6">
    <location>
        <begin position="235"/>
        <end position="255"/>
    </location>
</feature>
<feature type="transmembrane region" description="Helical" evidence="6">
    <location>
        <begin position="333"/>
        <end position="352"/>
    </location>
</feature>
<evidence type="ECO:0000256" key="5">
    <source>
        <dbReference type="ARBA" id="ARBA00023065"/>
    </source>
</evidence>
<evidence type="ECO:0000256" key="1">
    <source>
        <dbReference type="ARBA" id="ARBA00004141"/>
    </source>
</evidence>
<evidence type="ECO:0000313" key="10">
    <source>
        <dbReference type="Proteomes" id="UP000827721"/>
    </source>
</evidence>